<dbReference type="Gene3D" id="3.30.70.3040">
    <property type="match status" value="2"/>
</dbReference>
<comment type="caution">
    <text evidence="2">The sequence shown here is derived from an EMBL/GenBank/DDBJ whole genome shotgun (WGS) entry which is preliminary data.</text>
</comment>
<evidence type="ECO:0000259" key="1">
    <source>
        <dbReference type="Pfam" id="PF18075"/>
    </source>
</evidence>
<dbReference type="Proteomes" id="UP000253303">
    <property type="component" value="Unassembled WGS sequence"/>
</dbReference>
<feature type="domain" description="FtsX extracellular" evidence="1">
    <location>
        <begin position="17"/>
        <end position="100"/>
    </location>
</feature>
<reference evidence="2 3" key="1">
    <citation type="submission" date="2018-06" db="EMBL/GenBank/DDBJ databases">
        <title>Sphaerisporangium craniellae sp. nov., isolated from a marine sponge in the South China Sea.</title>
        <authorList>
            <person name="Li L."/>
        </authorList>
    </citation>
    <scope>NUCLEOTIDE SEQUENCE [LARGE SCALE GENOMIC DNA]</scope>
    <source>
        <strain evidence="2 3">LHW63015</strain>
    </source>
</reference>
<evidence type="ECO:0000313" key="2">
    <source>
        <dbReference type="EMBL" id="RBQ17097.1"/>
    </source>
</evidence>
<sequence length="257" mass="28131">MTGTYSVTLCKVTCAPPTREQRAAIEARLRAMPQVESVEFESREDVYDRLRREGAALLELVPGNIGVGHMLEMYRGRLRTSERARAFEDELGRLPGVERVHVERPWFWEGKADVAVLLCQPPEERMTEHLMNDYRTAGDRPKDPCAGRGAVTRAERDAVAARLTAIDGIRTFYFADEKHAGKVRAHLFGEDDFQAGTAPAGKGNGAAAGFWIEIDGTLTVPAIRRAVTGLPGVSLVFRVADRASFAAGLRSGGYSGV</sequence>
<dbReference type="EMBL" id="QMEY01000013">
    <property type="protein sequence ID" value="RBQ17097.1"/>
    <property type="molecule type" value="Genomic_DNA"/>
</dbReference>
<organism evidence="2 3">
    <name type="scientific">Spongiactinospora rosea</name>
    <dbReference type="NCBI Taxonomy" id="2248750"/>
    <lineage>
        <taxon>Bacteria</taxon>
        <taxon>Bacillati</taxon>
        <taxon>Actinomycetota</taxon>
        <taxon>Actinomycetes</taxon>
        <taxon>Streptosporangiales</taxon>
        <taxon>Streptosporangiaceae</taxon>
        <taxon>Spongiactinospora</taxon>
    </lineage>
</organism>
<accession>A0A366LTM2</accession>
<keyword evidence="3" id="KW-1185">Reference proteome</keyword>
<dbReference type="OrthoDB" id="3534525at2"/>
<dbReference type="InterPro" id="IPR040690">
    <property type="entry name" value="FtsX_ECD"/>
</dbReference>
<evidence type="ECO:0000313" key="3">
    <source>
        <dbReference type="Proteomes" id="UP000253303"/>
    </source>
</evidence>
<name>A0A366LTM2_9ACTN</name>
<dbReference type="AlphaFoldDB" id="A0A366LTM2"/>
<protein>
    <recommendedName>
        <fullName evidence="1">FtsX extracellular domain-containing protein</fullName>
    </recommendedName>
</protein>
<dbReference type="Pfam" id="PF18075">
    <property type="entry name" value="FtsX_ECD"/>
    <property type="match status" value="1"/>
</dbReference>
<gene>
    <name evidence="2" type="ORF">DP939_26800</name>
</gene>
<dbReference type="RefSeq" id="WP_147268153.1">
    <property type="nucleotide sequence ID" value="NZ_QMEY01000013.1"/>
</dbReference>
<proteinExistence type="predicted"/>